<evidence type="ECO:0000313" key="1">
    <source>
        <dbReference type="EMBL" id="MBY0756544.1"/>
    </source>
</evidence>
<dbReference type="SUPFAM" id="SSF46955">
    <property type="entry name" value="Putative DNA-binding domain"/>
    <property type="match status" value="1"/>
</dbReference>
<comment type="caution">
    <text evidence="1">The sequence shown here is derived from an EMBL/GenBank/DDBJ whole genome shotgun (WGS) entry which is preliminary data.</text>
</comment>
<name>A0ABS7L0J5_CLOSR</name>
<evidence type="ECO:0000313" key="2">
    <source>
        <dbReference type="Proteomes" id="UP001299068"/>
    </source>
</evidence>
<proteinExistence type="predicted"/>
<reference evidence="1 2" key="1">
    <citation type="journal article" date="2021" name="Cell Host Microbe">
        <title>in vivo commensal control of Clostridioides difficile virulence.</title>
        <authorList>
            <person name="Girinathan B.P."/>
            <person name="Dibenedetto N."/>
            <person name="Worley J.N."/>
            <person name="Peltier J."/>
            <person name="Arrieta-Ortiz M.L."/>
            <person name="Rupa Christinal Immanuel S."/>
            <person name="Lavin R."/>
            <person name="Delaney M.L."/>
            <person name="Cummins C."/>
            <person name="Hoffmann M."/>
            <person name="Luo Y."/>
            <person name="Gonzalez-Escalona N."/>
            <person name="Allard M."/>
            <person name="Onderdonk A.B."/>
            <person name="Gerber G.K."/>
            <person name="Sonenshein A.L."/>
            <person name="Baliga N."/>
            <person name="Dupuy B."/>
            <person name="Bry L."/>
        </authorList>
    </citation>
    <scope>NUCLEOTIDE SEQUENCE [LARGE SCALE GENOMIC DNA]</scope>
    <source>
        <strain evidence="1 2">DSM 599</strain>
    </source>
</reference>
<dbReference type="RefSeq" id="WP_221861786.1">
    <property type="nucleotide sequence ID" value="NZ_JAIKTU010000011.1"/>
</dbReference>
<dbReference type="InterPro" id="IPR009061">
    <property type="entry name" value="DNA-bd_dom_put_sf"/>
</dbReference>
<organism evidence="1 2">
    <name type="scientific">Clostridium sardiniense</name>
    <name type="common">Clostridium absonum</name>
    <dbReference type="NCBI Taxonomy" id="29369"/>
    <lineage>
        <taxon>Bacteria</taxon>
        <taxon>Bacillati</taxon>
        <taxon>Bacillota</taxon>
        <taxon>Clostridia</taxon>
        <taxon>Eubacteriales</taxon>
        <taxon>Clostridiaceae</taxon>
        <taxon>Clostridium</taxon>
    </lineage>
</organism>
<keyword evidence="2" id="KW-1185">Reference proteome</keyword>
<sequence>MGKDIEPLWNKKDVAEFLDVSVSAINKWLENGAIKSCPKAPGGVRFNPSYIRSLGEMGFKNNVSSPEIFRLKKKYEKEIRLREEKIVKLEKMIRNFHIESTKAMNTLLDIDAI</sequence>
<protein>
    <recommendedName>
        <fullName evidence="3">Helix-turn-helix domain-containing protein</fullName>
    </recommendedName>
</protein>
<evidence type="ECO:0008006" key="3">
    <source>
        <dbReference type="Google" id="ProtNLM"/>
    </source>
</evidence>
<accession>A0ABS7L0J5</accession>
<dbReference type="EMBL" id="JAIKTU010000011">
    <property type="protein sequence ID" value="MBY0756544.1"/>
    <property type="molecule type" value="Genomic_DNA"/>
</dbReference>
<gene>
    <name evidence="1" type="ORF">K5V21_13935</name>
</gene>
<dbReference type="Proteomes" id="UP001299068">
    <property type="component" value="Unassembled WGS sequence"/>
</dbReference>